<dbReference type="OrthoDB" id="5679225at2"/>
<dbReference type="AlphaFoldDB" id="A0A369UMP1"/>
<evidence type="ECO:0000313" key="2">
    <source>
        <dbReference type="Proteomes" id="UP000253782"/>
    </source>
</evidence>
<comment type="caution">
    <text evidence="1">The sequence shown here is derived from an EMBL/GenBank/DDBJ whole genome shotgun (WGS) entry which is preliminary data.</text>
</comment>
<reference evidence="1 2" key="1">
    <citation type="submission" date="2018-07" db="EMBL/GenBank/DDBJ databases">
        <title>Dyella tabacisoli L4-6T, whole genome shotgun sequence.</title>
        <authorList>
            <person name="Zhou X.-K."/>
            <person name="Li W.-J."/>
            <person name="Duan Y.-Q."/>
        </authorList>
    </citation>
    <scope>NUCLEOTIDE SEQUENCE [LARGE SCALE GENOMIC DNA]</scope>
    <source>
        <strain evidence="1 2">L4-6</strain>
    </source>
</reference>
<organism evidence="1 2">
    <name type="scientific">Dyella tabacisoli</name>
    <dbReference type="NCBI Taxonomy" id="2282381"/>
    <lineage>
        <taxon>Bacteria</taxon>
        <taxon>Pseudomonadati</taxon>
        <taxon>Pseudomonadota</taxon>
        <taxon>Gammaproteobacteria</taxon>
        <taxon>Lysobacterales</taxon>
        <taxon>Rhodanobacteraceae</taxon>
        <taxon>Dyella</taxon>
    </lineage>
</organism>
<dbReference type="RefSeq" id="WP_114845658.1">
    <property type="nucleotide sequence ID" value="NZ_JBHSPE010000005.1"/>
</dbReference>
<dbReference type="Proteomes" id="UP000253782">
    <property type="component" value="Unassembled WGS sequence"/>
</dbReference>
<sequence>MARILALWVLLLLPIALSDRQHVPAPMADPVGFVGSYRNGTERLNISLDGDVYWLNIDSHGSAHACSFSGHGELRDGLLQLSLENWRPHATLTVRKADDRGVDVLSEQEDDRFSLMYFCRNGASLSGHYAPAMPLP</sequence>
<accession>A0A369UMP1</accession>
<proteinExistence type="predicted"/>
<dbReference type="EMBL" id="QQAH01000009">
    <property type="protein sequence ID" value="RDD81791.1"/>
    <property type="molecule type" value="Genomic_DNA"/>
</dbReference>
<evidence type="ECO:0000313" key="1">
    <source>
        <dbReference type="EMBL" id="RDD81791.1"/>
    </source>
</evidence>
<protein>
    <submittedName>
        <fullName evidence="1">Uncharacterized protein</fullName>
    </submittedName>
</protein>
<name>A0A369UMP1_9GAMM</name>
<keyword evidence="2" id="KW-1185">Reference proteome</keyword>
<gene>
    <name evidence="1" type="ORF">DVJ77_11615</name>
</gene>